<evidence type="ECO:0000259" key="11">
    <source>
        <dbReference type="PROSITE" id="PS52015"/>
    </source>
</evidence>
<dbReference type="InterPro" id="IPR003538">
    <property type="entry name" value="TonB"/>
</dbReference>
<evidence type="ECO:0000256" key="1">
    <source>
        <dbReference type="ARBA" id="ARBA00004383"/>
    </source>
</evidence>
<evidence type="ECO:0000313" key="12">
    <source>
        <dbReference type="EMBL" id="MBB5987735.1"/>
    </source>
</evidence>
<evidence type="ECO:0000256" key="5">
    <source>
        <dbReference type="ARBA" id="ARBA00022519"/>
    </source>
</evidence>
<gene>
    <name evidence="12" type="ORF">HNP60_003709</name>
</gene>
<dbReference type="Proteomes" id="UP001138540">
    <property type="component" value="Unassembled WGS sequence"/>
</dbReference>
<evidence type="ECO:0000256" key="10">
    <source>
        <dbReference type="RuleBase" id="RU362123"/>
    </source>
</evidence>
<evidence type="ECO:0000256" key="8">
    <source>
        <dbReference type="ARBA" id="ARBA00022989"/>
    </source>
</evidence>
<feature type="domain" description="TonB C-terminal" evidence="11">
    <location>
        <begin position="132"/>
        <end position="223"/>
    </location>
</feature>
<dbReference type="Pfam" id="PF03544">
    <property type="entry name" value="TonB_C"/>
    <property type="match status" value="1"/>
</dbReference>
<accession>A0ABR6NKD3</accession>
<keyword evidence="5 10" id="KW-0997">Cell inner membrane</keyword>
<keyword evidence="9" id="KW-0472">Membrane</keyword>
<comment type="caution">
    <text evidence="12">The sequence shown here is derived from an EMBL/GenBank/DDBJ whole genome shotgun (WGS) entry which is preliminary data.</text>
</comment>
<evidence type="ECO:0000313" key="13">
    <source>
        <dbReference type="Proteomes" id="UP001138540"/>
    </source>
</evidence>
<dbReference type="PRINTS" id="PR01374">
    <property type="entry name" value="TONBPROTEIN"/>
</dbReference>
<dbReference type="PANTHER" id="PTHR33446">
    <property type="entry name" value="PROTEIN TONB-RELATED"/>
    <property type="match status" value="1"/>
</dbReference>
<comment type="subcellular location">
    <subcellularLocation>
        <location evidence="1 10">Cell inner membrane</location>
        <topology evidence="1 10">Single-pass membrane protein</topology>
        <orientation evidence="1 10">Periplasmic side</orientation>
    </subcellularLocation>
</comment>
<proteinExistence type="inferred from homology"/>
<dbReference type="PROSITE" id="PS52015">
    <property type="entry name" value="TONB_CTD"/>
    <property type="match status" value="1"/>
</dbReference>
<comment type="function">
    <text evidence="10">Interacts with outer membrane receptor proteins that carry out high-affinity binding and energy dependent uptake into the periplasmic space of specific substrates. It could act to transduce energy from the cytoplasmic membrane to specific energy-requiring processes in the outer membrane, resulting in the release into the periplasm of ligands bound by these outer membrane proteins.</text>
</comment>
<evidence type="ECO:0000256" key="9">
    <source>
        <dbReference type="ARBA" id="ARBA00023136"/>
    </source>
</evidence>
<keyword evidence="10" id="KW-0735">Signal-anchor</keyword>
<evidence type="ECO:0000256" key="7">
    <source>
        <dbReference type="ARBA" id="ARBA00022927"/>
    </source>
</evidence>
<organism evidence="12 13">
    <name type="scientific">Sphingobium lignivorans</name>
    <dbReference type="NCBI Taxonomy" id="2735886"/>
    <lineage>
        <taxon>Bacteria</taxon>
        <taxon>Pseudomonadati</taxon>
        <taxon>Pseudomonadota</taxon>
        <taxon>Alphaproteobacteria</taxon>
        <taxon>Sphingomonadales</taxon>
        <taxon>Sphingomonadaceae</taxon>
        <taxon>Sphingobium</taxon>
    </lineage>
</organism>
<evidence type="ECO:0000256" key="2">
    <source>
        <dbReference type="ARBA" id="ARBA00006555"/>
    </source>
</evidence>
<sequence>MSDMSVPRSTYGSRRSPAAMAAALALNGGLFALLIALPVAVQVIPADPPIRIRHVPLDPLPAPVPEPQKTESPRNVVQPVIAHPVQPDPIRVEPLVPLDTGPQIALSEFRLPTTPAEPIAPIESPAEPVLHKARPDPRFADAFRPAYPAALRRDGLEGSVTVRVTIDPRGRVTDVEMVSASNPVFFEETRRQALRFWRFVPATRDGVAVQSVQTMTVHFRLEN</sequence>
<keyword evidence="4 10" id="KW-1003">Cell membrane</keyword>
<dbReference type="Gene3D" id="3.30.1150.10">
    <property type="match status" value="1"/>
</dbReference>
<dbReference type="PANTHER" id="PTHR33446:SF2">
    <property type="entry name" value="PROTEIN TONB"/>
    <property type="match status" value="1"/>
</dbReference>
<evidence type="ECO:0000256" key="3">
    <source>
        <dbReference type="ARBA" id="ARBA00022448"/>
    </source>
</evidence>
<keyword evidence="8" id="KW-1133">Transmembrane helix</keyword>
<dbReference type="NCBIfam" id="TIGR01352">
    <property type="entry name" value="tonB_Cterm"/>
    <property type="match status" value="1"/>
</dbReference>
<keyword evidence="13" id="KW-1185">Reference proteome</keyword>
<dbReference type="EMBL" id="JACHKA010000001">
    <property type="protein sequence ID" value="MBB5987735.1"/>
    <property type="molecule type" value="Genomic_DNA"/>
</dbReference>
<dbReference type="RefSeq" id="WP_184156359.1">
    <property type="nucleotide sequence ID" value="NZ_JACHKA010000001.1"/>
</dbReference>
<name>A0ABR6NKD3_9SPHN</name>
<keyword evidence="7 10" id="KW-0653">Protein transport</keyword>
<keyword evidence="6" id="KW-0812">Transmembrane</keyword>
<comment type="similarity">
    <text evidence="2 10">Belongs to the TonB family.</text>
</comment>
<protein>
    <recommendedName>
        <fullName evidence="10">Protein TonB</fullName>
    </recommendedName>
</protein>
<dbReference type="InterPro" id="IPR037682">
    <property type="entry name" value="TonB_C"/>
</dbReference>
<dbReference type="InterPro" id="IPR051045">
    <property type="entry name" value="TonB-dependent_transducer"/>
</dbReference>
<reference evidence="12 13" key="1">
    <citation type="submission" date="2020-08" db="EMBL/GenBank/DDBJ databases">
        <title>Exploring microbial biodiversity for novel pathways involved in the catabolism of aromatic compounds derived from lignin.</title>
        <authorList>
            <person name="Elkins J."/>
        </authorList>
    </citation>
    <scope>NUCLEOTIDE SEQUENCE [LARGE SCALE GENOMIC DNA]</scope>
    <source>
        <strain evidence="12 13">B1D3A</strain>
    </source>
</reference>
<dbReference type="SUPFAM" id="SSF74653">
    <property type="entry name" value="TolA/TonB C-terminal domain"/>
    <property type="match status" value="1"/>
</dbReference>
<keyword evidence="3 10" id="KW-0813">Transport</keyword>
<evidence type="ECO:0000256" key="4">
    <source>
        <dbReference type="ARBA" id="ARBA00022475"/>
    </source>
</evidence>
<dbReference type="InterPro" id="IPR006260">
    <property type="entry name" value="TonB/TolA_C"/>
</dbReference>
<evidence type="ECO:0000256" key="6">
    <source>
        <dbReference type="ARBA" id="ARBA00022692"/>
    </source>
</evidence>